<accession>A0A7X5TPZ6</accession>
<organism evidence="10 11">
    <name type="scientific">Luteibacter yeojuensis</name>
    <dbReference type="NCBI Taxonomy" id="345309"/>
    <lineage>
        <taxon>Bacteria</taxon>
        <taxon>Pseudomonadati</taxon>
        <taxon>Pseudomonadota</taxon>
        <taxon>Gammaproteobacteria</taxon>
        <taxon>Lysobacterales</taxon>
        <taxon>Rhodanobacteraceae</taxon>
        <taxon>Luteibacter</taxon>
    </lineage>
</organism>
<sequence>MRHYEVVFLVHPDQSEQVPAMIERYKTLIEGDNGKIHRLEDWGRRQLAYPIENLAKAHYVMLNIEVSQNALNELETGFRFNDAVLRHLVIRRDEADTEQSFILKSKEKDEQKGSRRRDDDSDGDDRRGGRDNDNDRDSDD</sequence>
<feature type="region of interest" description="Disordered" evidence="9">
    <location>
        <begin position="99"/>
        <end position="140"/>
    </location>
</feature>
<gene>
    <name evidence="8 10" type="primary">rpsF</name>
    <name evidence="10" type="ORF">HBF32_07490</name>
</gene>
<evidence type="ECO:0000256" key="9">
    <source>
        <dbReference type="SAM" id="MobiDB-lite"/>
    </source>
</evidence>
<comment type="caution">
    <text evidence="10">The sequence shown here is derived from an EMBL/GenBank/DDBJ whole genome shotgun (WGS) entry which is preliminary data.</text>
</comment>
<evidence type="ECO:0000313" key="10">
    <source>
        <dbReference type="EMBL" id="NID15303.1"/>
    </source>
</evidence>
<evidence type="ECO:0000256" key="3">
    <source>
        <dbReference type="ARBA" id="ARBA00022884"/>
    </source>
</evidence>
<dbReference type="EMBL" id="JAAQTL010000001">
    <property type="protein sequence ID" value="NID15303.1"/>
    <property type="molecule type" value="Genomic_DNA"/>
</dbReference>
<evidence type="ECO:0000256" key="7">
    <source>
        <dbReference type="ARBA" id="ARBA00035294"/>
    </source>
</evidence>
<comment type="function">
    <text evidence="6 8">Binds together with bS18 to 16S ribosomal RNA.</text>
</comment>
<evidence type="ECO:0000256" key="1">
    <source>
        <dbReference type="ARBA" id="ARBA00009512"/>
    </source>
</evidence>
<dbReference type="AlphaFoldDB" id="A0A7X5TPZ6"/>
<keyword evidence="11" id="KW-1185">Reference proteome</keyword>
<dbReference type="NCBIfam" id="TIGR00166">
    <property type="entry name" value="S6"/>
    <property type="match status" value="1"/>
</dbReference>
<dbReference type="SUPFAM" id="SSF54995">
    <property type="entry name" value="Ribosomal protein S6"/>
    <property type="match status" value="1"/>
</dbReference>
<keyword evidence="4 8" id="KW-0689">Ribosomal protein</keyword>
<dbReference type="InterPro" id="IPR035980">
    <property type="entry name" value="Ribosomal_bS6_sf"/>
</dbReference>
<dbReference type="GO" id="GO:0070181">
    <property type="term" value="F:small ribosomal subunit rRNA binding"/>
    <property type="evidence" value="ECO:0007669"/>
    <property type="project" value="TreeGrafter"/>
</dbReference>
<dbReference type="InterPro" id="IPR020814">
    <property type="entry name" value="Ribosomal_S6_plastid/chlpt"/>
</dbReference>
<keyword evidence="2 8" id="KW-0699">rRNA-binding</keyword>
<dbReference type="GO" id="GO:0006412">
    <property type="term" value="P:translation"/>
    <property type="evidence" value="ECO:0007669"/>
    <property type="project" value="UniProtKB-UniRule"/>
</dbReference>
<dbReference type="HAMAP" id="MF_00360">
    <property type="entry name" value="Ribosomal_bS6"/>
    <property type="match status" value="1"/>
</dbReference>
<protein>
    <recommendedName>
        <fullName evidence="7 8">Small ribosomal subunit protein bS6</fullName>
    </recommendedName>
</protein>
<evidence type="ECO:0000256" key="2">
    <source>
        <dbReference type="ARBA" id="ARBA00022730"/>
    </source>
</evidence>
<dbReference type="PANTHER" id="PTHR21011:SF1">
    <property type="entry name" value="SMALL RIBOSOMAL SUBUNIT PROTEIN BS6M"/>
    <property type="match status" value="1"/>
</dbReference>
<dbReference type="Pfam" id="PF01250">
    <property type="entry name" value="Ribosomal_S6"/>
    <property type="match status" value="1"/>
</dbReference>
<reference evidence="10 11" key="1">
    <citation type="journal article" date="2006" name="Int. J. Syst. Evol. Microbiol.">
        <title>Dyella yeojuensis sp. nov., isolated from greenhouse soil in Korea.</title>
        <authorList>
            <person name="Kim B.Y."/>
            <person name="Weon H.Y."/>
            <person name="Lee K.H."/>
            <person name="Seok S.J."/>
            <person name="Kwon S.W."/>
            <person name="Go S.J."/>
            <person name="Stackebrandt E."/>
        </authorList>
    </citation>
    <scope>NUCLEOTIDE SEQUENCE [LARGE SCALE GENOMIC DNA]</scope>
    <source>
        <strain evidence="10 11">DSM 17673</strain>
    </source>
</reference>
<dbReference type="GO" id="GO:0003735">
    <property type="term" value="F:structural constituent of ribosome"/>
    <property type="evidence" value="ECO:0007669"/>
    <property type="project" value="InterPro"/>
</dbReference>
<name>A0A7X5TPZ6_9GAMM</name>
<comment type="similarity">
    <text evidence="1 8">Belongs to the bacterial ribosomal protein bS6 family.</text>
</comment>
<dbReference type="InterPro" id="IPR014717">
    <property type="entry name" value="Transl_elong_EF1B/ribsomal_bS6"/>
</dbReference>
<dbReference type="GO" id="GO:0022627">
    <property type="term" value="C:cytosolic small ribosomal subunit"/>
    <property type="evidence" value="ECO:0007669"/>
    <property type="project" value="TreeGrafter"/>
</dbReference>
<evidence type="ECO:0000256" key="6">
    <source>
        <dbReference type="ARBA" id="ARBA00035104"/>
    </source>
</evidence>
<dbReference type="Gene3D" id="3.30.70.60">
    <property type="match status" value="1"/>
</dbReference>
<dbReference type="FunFam" id="3.30.70.60:FF:000003">
    <property type="entry name" value="30S ribosomal protein S6"/>
    <property type="match status" value="1"/>
</dbReference>
<evidence type="ECO:0000256" key="8">
    <source>
        <dbReference type="HAMAP-Rule" id="MF_00360"/>
    </source>
</evidence>
<keyword evidence="5 8" id="KW-0687">Ribonucleoprotein</keyword>
<dbReference type="PANTHER" id="PTHR21011">
    <property type="entry name" value="MITOCHONDRIAL 28S RIBOSOMAL PROTEIN S6"/>
    <property type="match status" value="1"/>
</dbReference>
<evidence type="ECO:0000256" key="4">
    <source>
        <dbReference type="ARBA" id="ARBA00022980"/>
    </source>
</evidence>
<dbReference type="Proteomes" id="UP000518878">
    <property type="component" value="Unassembled WGS sequence"/>
</dbReference>
<evidence type="ECO:0000256" key="5">
    <source>
        <dbReference type="ARBA" id="ARBA00023274"/>
    </source>
</evidence>
<dbReference type="RefSeq" id="WP_166699056.1">
    <property type="nucleotide sequence ID" value="NZ_JAAQTL010000001.1"/>
</dbReference>
<evidence type="ECO:0000313" key="11">
    <source>
        <dbReference type="Proteomes" id="UP000518878"/>
    </source>
</evidence>
<proteinExistence type="inferred from homology"/>
<keyword evidence="3 8" id="KW-0694">RNA-binding</keyword>
<dbReference type="InterPro" id="IPR000529">
    <property type="entry name" value="Ribosomal_bS6"/>
</dbReference>
<dbReference type="CDD" id="cd00473">
    <property type="entry name" value="bS6"/>
    <property type="match status" value="1"/>
</dbReference>
<feature type="compositionally biased region" description="Basic and acidic residues" evidence="9">
    <location>
        <begin position="104"/>
        <end position="140"/>
    </location>
</feature>